<reference evidence="3" key="1">
    <citation type="journal article" date="2014" name="Proc. Natl. Acad. Sci. U.S.A.">
        <title>Extensive sampling of basidiomycete genomes demonstrates inadequacy of the white-rot/brown-rot paradigm for wood decay fungi.</title>
        <authorList>
            <person name="Riley R."/>
            <person name="Salamov A.A."/>
            <person name="Brown D.W."/>
            <person name="Nagy L.G."/>
            <person name="Floudas D."/>
            <person name="Held B.W."/>
            <person name="Levasseur A."/>
            <person name="Lombard V."/>
            <person name="Morin E."/>
            <person name="Otillar R."/>
            <person name="Lindquist E.A."/>
            <person name="Sun H."/>
            <person name="LaButti K.M."/>
            <person name="Schmutz J."/>
            <person name="Jabbour D."/>
            <person name="Luo H."/>
            <person name="Baker S.E."/>
            <person name="Pisabarro A.G."/>
            <person name="Walton J.D."/>
            <person name="Blanchette R.A."/>
            <person name="Henrissat B."/>
            <person name="Martin F."/>
            <person name="Cullen D."/>
            <person name="Hibbett D.S."/>
            <person name="Grigoriev I.V."/>
        </authorList>
    </citation>
    <scope>NUCLEOTIDE SEQUENCE [LARGE SCALE GENOMIC DNA]</scope>
    <source>
        <strain evidence="3">CBS 339.88</strain>
    </source>
</reference>
<accession>A0A067TIK1</accession>
<proteinExistence type="predicted"/>
<evidence type="ECO:0000313" key="2">
    <source>
        <dbReference type="EMBL" id="KDR82936.1"/>
    </source>
</evidence>
<dbReference type="Proteomes" id="UP000027222">
    <property type="component" value="Unassembled WGS sequence"/>
</dbReference>
<name>A0A067TIK1_GALM3</name>
<sequence>MGTNTGMGTIDNHQGIGEGTHTGHQHDPGTGPSMAPMANGSTEGNRREHNSKATIRDAPTCFSPASAFITGARADLQQAAGVTRTGYVDATGPGSNQNSAGKSERDTHQGSSTTGKTKSDGGKDAMPRERPTIKDKIIGRTEKIAGKLIANAEMVDRGEERMAGTYEAAKN</sequence>
<dbReference type="EMBL" id="KL142369">
    <property type="protein sequence ID" value="KDR82936.1"/>
    <property type="molecule type" value="Genomic_DNA"/>
</dbReference>
<feature type="region of interest" description="Disordered" evidence="1">
    <location>
        <begin position="1"/>
        <end position="61"/>
    </location>
</feature>
<feature type="compositionally biased region" description="Basic and acidic residues" evidence="1">
    <location>
        <begin position="117"/>
        <end position="138"/>
    </location>
</feature>
<dbReference type="HOGENOM" id="CLU_1562976_0_0_1"/>
<dbReference type="AlphaFoldDB" id="A0A067TIK1"/>
<gene>
    <name evidence="2" type="ORF">GALMADRAFT_238619</name>
</gene>
<evidence type="ECO:0000313" key="3">
    <source>
        <dbReference type="Proteomes" id="UP000027222"/>
    </source>
</evidence>
<protein>
    <recommendedName>
        <fullName evidence="4">CsbD-like domain-containing protein</fullName>
    </recommendedName>
</protein>
<evidence type="ECO:0000256" key="1">
    <source>
        <dbReference type="SAM" id="MobiDB-lite"/>
    </source>
</evidence>
<keyword evidence="3" id="KW-1185">Reference proteome</keyword>
<feature type="compositionally biased region" description="Basic and acidic residues" evidence="1">
    <location>
        <begin position="44"/>
        <end position="55"/>
    </location>
</feature>
<feature type="region of interest" description="Disordered" evidence="1">
    <location>
        <begin position="85"/>
        <end position="138"/>
    </location>
</feature>
<dbReference type="OrthoDB" id="3210574at2759"/>
<evidence type="ECO:0008006" key="4">
    <source>
        <dbReference type="Google" id="ProtNLM"/>
    </source>
</evidence>
<organism evidence="2 3">
    <name type="scientific">Galerina marginata (strain CBS 339.88)</name>
    <dbReference type="NCBI Taxonomy" id="685588"/>
    <lineage>
        <taxon>Eukaryota</taxon>
        <taxon>Fungi</taxon>
        <taxon>Dikarya</taxon>
        <taxon>Basidiomycota</taxon>
        <taxon>Agaricomycotina</taxon>
        <taxon>Agaricomycetes</taxon>
        <taxon>Agaricomycetidae</taxon>
        <taxon>Agaricales</taxon>
        <taxon>Agaricineae</taxon>
        <taxon>Strophariaceae</taxon>
        <taxon>Galerina</taxon>
    </lineage>
</organism>